<feature type="region of interest" description="Disordered" evidence="4">
    <location>
        <begin position="892"/>
        <end position="914"/>
    </location>
</feature>
<dbReference type="AlphaFoldDB" id="A0A2W1CYS8"/>
<dbReference type="PROSITE" id="PS50088">
    <property type="entry name" value="ANK_REPEAT"/>
    <property type="match status" value="2"/>
</dbReference>
<keyword evidence="1" id="KW-0677">Repeat</keyword>
<proteinExistence type="predicted"/>
<dbReference type="PROSITE" id="PS50297">
    <property type="entry name" value="ANK_REP_REGION"/>
    <property type="match status" value="1"/>
</dbReference>
<feature type="repeat" description="ANK" evidence="3">
    <location>
        <begin position="752"/>
        <end position="784"/>
    </location>
</feature>
<dbReference type="Gene3D" id="1.25.40.20">
    <property type="entry name" value="Ankyrin repeat-containing domain"/>
    <property type="match status" value="1"/>
</dbReference>
<organism evidence="5 7">
    <name type="scientific">Pyrenophora tritici-repentis</name>
    <dbReference type="NCBI Taxonomy" id="45151"/>
    <lineage>
        <taxon>Eukaryota</taxon>
        <taxon>Fungi</taxon>
        <taxon>Dikarya</taxon>
        <taxon>Ascomycota</taxon>
        <taxon>Pezizomycotina</taxon>
        <taxon>Dothideomycetes</taxon>
        <taxon>Pleosporomycetidae</taxon>
        <taxon>Pleosporales</taxon>
        <taxon>Pleosporineae</taxon>
        <taxon>Pleosporaceae</taxon>
        <taxon>Pyrenophora</taxon>
    </lineage>
</organism>
<sequence length="914" mass="101453">MSESQQLTTWKRTPKNQLDAIFCPRPETLTTLSLPNEDIIDPLYAITALVNNMPLSGNVNSNNACAVFGSLSLDTLSQILKNLPTPVFDALRERLFVAAVKAGKVGLVSAMLELNVDPSEETMMDQESTPKAICSLEYAVAAGDLPVAKTILTHMCKDAAGSCPDELLKHVLTEKYIWKDTEGSHYMSNPGRRELICITLEAGARPTEKCLRWVDSLQSSQQLHEATMTSNLTPSIQAGWLVHCASSSWPDSVIAVRYIFDNLRKDFPPGDLSLRSALLSALKTGARKNTSVVPVILEALYSLGYASNTDLVFHENLGYQANAVRECCEKEDWHLAATFVVFGDPKVNSTYSEEGELEANPLGEAGRVSEGAIREAITEGNPKKAWTYLKQFPHEDPWEKYASTLIELDTSDGVPRISIEIIQEMKARGYDMKWQVLTLLESGHIAAVGALLQEEPQWHLALGNDKSSRDFGTLGFFIFQSMDLPYVDCVPLEGGRQQLCFRVLAFYAMTMNDFDLCQWLFQLGMDSGELSYEDSFEKKLRKVPVWCDSFRKDGTPLWTFKIFPSLLAVAAERNLREWVRFLLTKGSTTADSMALLRAVKFKAEIDTIRLLLDAPQSQGFSTQHNYGSAALRQAMQHRDPTMIGILCGSVKTDSIELSTQEHLADKSEEPISPLGQAIKVQDYQLVEMLLQHGASPNACISTSGLQSPVQNDSWVLGRVTPLLAAIDIKNLTIARLLVEAGAEISYKRSMGIFRTPLQRAAEVGSMEIVQYLISQGVEINATPAHSSGTALQLAAMNGYCGIVRYLLDLKVDPNYPPSRGDGRTAFEAAAEWARYDVLSLLMQRGVQLELTVGEPPESQYERAKRFAEMNGHMATKRHVELLWQQYQSRQDNQTPDQQLSLTTTSSQMDLSTFP</sequence>
<keyword evidence="8" id="KW-1185">Reference proteome</keyword>
<reference evidence="6" key="3">
    <citation type="journal article" date="2022" name="bioRxiv">
        <title>A global pangenome for the wheat fungal pathogen Pyrenophora tritici-repentis and prediction of effector protein structural homology.</title>
        <authorList>
            <person name="Moolhuijzen P."/>
            <person name="See P.T."/>
            <person name="Shi G."/>
            <person name="Powell H.R."/>
            <person name="Cockram J."/>
            <person name="Jorgensen L.N."/>
            <person name="Benslimane H."/>
            <person name="Strelkov S.E."/>
            <person name="Turner J."/>
            <person name="Liu Z."/>
            <person name="Moffat C.S."/>
        </authorList>
    </citation>
    <scope>NUCLEOTIDE SEQUENCE</scope>
    <source>
        <strain evidence="6">86-124</strain>
    </source>
</reference>
<dbReference type="Proteomes" id="UP000249757">
    <property type="component" value="Unassembled WGS sequence"/>
</dbReference>
<gene>
    <name evidence="6" type="ORF">Ptr86124_005797</name>
    <name evidence="5" type="ORF">PtrM4_135510</name>
</gene>
<dbReference type="EMBL" id="NQIK02000008">
    <property type="protein sequence ID" value="KAF7566960.1"/>
    <property type="molecule type" value="Genomic_DNA"/>
</dbReference>
<protein>
    <submittedName>
        <fullName evidence="5">Ank-2 multi-domain protein</fullName>
    </submittedName>
    <submittedName>
        <fullName evidence="6">Ankyrin repeat domain protein</fullName>
    </submittedName>
</protein>
<evidence type="ECO:0000256" key="3">
    <source>
        <dbReference type="PROSITE-ProRule" id="PRU00023"/>
    </source>
</evidence>
<dbReference type="EMBL" id="NRDI02000006">
    <property type="protein sequence ID" value="KAI1515796.1"/>
    <property type="molecule type" value="Genomic_DNA"/>
</dbReference>
<reference evidence="5" key="1">
    <citation type="journal article" date="2018" name="BMC Genomics">
        <title>Comparative genomics of the wheat fungal pathogen Pyrenophora tritici-repentis reveals chromosomal variations and genome plasticity.</title>
        <authorList>
            <person name="Moolhuijzen P."/>
            <person name="See P.T."/>
            <person name="Hane J.K."/>
            <person name="Shi G."/>
            <person name="Liu Z."/>
            <person name="Oliver R.P."/>
            <person name="Moffat C.S."/>
        </authorList>
    </citation>
    <scope>NUCLEOTIDE SEQUENCE [LARGE SCALE GENOMIC DNA]</scope>
    <source>
        <strain evidence="5">M4</strain>
    </source>
</reference>
<name>A0A2W1CYS8_9PLEO</name>
<evidence type="ECO:0000256" key="1">
    <source>
        <dbReference type="ARBA" id="ARBA00022737"/>
    </source>
</evidence>
<dbReference type="InterPro" id="IPR036770">
    <property type="entry name" value="Ankyrin_rpt-contain_sf"/>
</dbReference>
<dbReference type="PANTHER" id="PTHR24198:SF165">
    <property type="entry name" value="ANKYRIN REPEAT-CONTAINING PROTEIN-RELATED"/>
    <property type="match status" value="1"/>
</dbReference>
<dbReference type="SUPFAM" id="SSF48403">
    <property type="entry name" value="Ankyrin repeat"/>
    <property type="match status" value="1"/>
</dbReference>
<feature type="repeat" description="ANK" evidence="3">
    <location>
        <begin position="717"/>
        <end position="749"/>
    </location>
</feature>
<evidence type="ECO:0000313" key="6">
    <source>
        <dbReference type="EMBL" id="KAI1515796.1"/>
    </source>
</evidence>
<evidence type="ECO:0000313" key="5">
    <source>
        <dbReference type="EMBL" id="KAF7566960.1"/>
    </source>
</evidence>
<comment type="caution">
    <text evidence="5">The sequence shown here is derived from an EMBL/GenBank/DDBJ whole genome shotgun (WGS) entry which is preliminary data.</text>
</comment>
<reference evidence="6" key="2">
    <citation type="submission" date="2021-05" db="EMBL/GenBank/DDBJ databases">
        <authorList>
            <person name="Moolhuijzen P.M."/>
            <person name="Moffat C.S."/>
        </authorList>
    </citation>
    <scope>NUCLEOTIDE SEQUENCE</scope>
    <source>
        <strain evidence="6">86-124</strain>
    </source>
</reference>
<keyword evidence="2 3" id="KW-0040">ANK repeat</keyword>
<evidence type="ECO:0000313" key="7">
    <source>
        <dbReference type="Proteomes" id="UP000245464"/>
    </source>
</evidence>
<evidence type="ECO:0000256" key="2">
    <source>
        <dbReference type="ARBA" id="ARBA00023043"/>
    </source>
</evidence>
<evidence type="ECO:0000256" key="4">
    <source>
        <dbReference type="SAM" id="MobiDB-lite"/>
    </source>
</evidence>
<dbReference type="Proteomes" id="UP000245464">
    <property type="component" value="Chromosome 8"/>
</dbReference>
<dbReference type="SMART" id="SM00248">
    <property type="entry name" value="ANK"/>
    <property type="match status" value="6"/>
</dbReference>
<dbReference type="InterPro" id="IPR002110">
    <property type="entry name" value="Ankyrin_rpt"/>
</dbReference>
<dbReference type="Pfam" id="PF12796">
    <property type="entry name" value="Ank_2"/>
    <property type="match status" value="1"/>
</dbReference>
<evidence type="ECO:0000313" key="8">
    <source>
        <dbReference type="Proteomes" id="UP000249757"/>
    </source>
</evidence>
<accession>A0A2W1CYS8</accession>
<dbReference type="PANTHER" id="PTHR24198">
    <property type="entry name" value="ANKYRIN REPEAT AND PROTEIN KINASE DOMAIN-CONTAINING PROTEIN"/>
    <property type="match status" value="1"/>
</dbReference>
<reference evidence="8" key="4">
    <citation type="journal article" date="2022" name="Microb. Genom.">
        <title>A global pangenome for the wheat fungal pathogen Pyrenophora tritici-repentis and prediction of effector protein structural homology.</title>
        <authorList>
            <person name="Moolhuijzen P.M."/>
            <person name="See P.T."/>
            <person name="Shi G."/>
            <person name="Powell H.R."/>
            <person name="Cockram J."/>
            <person name="Jorgensen L.N."/>
            <person name="Benslimane H."/>
            <person name="Strelkov S.E."/>
            <person name="Turner J."/>
            <person name="Liu Z."/>
            <person name="Moffat C.S."/>
        </authorList>
    </citation>
    <scope>NUCLEOTIDE SEQUENCE [LARGE SCALE GENOMIC DNA]</scope>
</reference>